<dbReference type="Gene3D" id="3.30.530.20">
    <property type="match status" value="1"/>
</dbReference>
<dbReference type="InterPro" id="IPR023393">
    <property type="entry name" value="START-like_dom_sf"/>
</dbReference>
<comment type="similarity">
    <text evidence="1">Belongs to the AHA1 family.</text>
</comment>
<dbReference type="Pfam" id="PF08327">
    <property type="entry name" value="AHSA1"/>
    <property type="match status" value="1"/>
</dbReference>
<sequence length="147" mass="16377">MTYIATTPEKVWQAITDTEITRQYWVDPKAGCSRVNVSDWQPGSRWEHQRIDEAHTVDILGKVIESTPPTRLVISWARPADVDNGARHSRVVFDIEHYVDGTVRLTVTHDELDAEMLKGISGGWPTVLSNLKTLLETGRALPGTSAA</sequence>
<dbReference type="eggNOG" id="COG3832">
    <property type="taxonomic scope" value="Bacteria"/>
</dbReference>
<dbReference type="InterPro" id="IPR013538">
    <property type="entry name" value="ASHA1/2-like_C"/>
</dbReference>
<dbReference type="EMBL" id="AVCI01000045">
    <property type="protein sequence ID" value="KFN41339.1"/>
    <property type="molecule type" value="Genomic_DNA"/>
</dbReference>
<dbReference type="AlphaFoldDB" id="A0A091AQP2"/>
<evidence type="ECO:0000313" key="3">
    <source>
        <dbReference type="EMBL" id="KFN41339.1"/>
    </source>
</evidence>
<comment type="caution">
    <text evidence="3">The sequence shown here is derived from an EMBL/GenBank/DDBJ whole genome shotgun (WGS) entry which is preliminary data.</text>
</comment>
<organism evidence="3 4">
    <name type="scientific">Arenimonas oryziterrae DSM 21050 = YC6267</name>
    <dbReference type="NCBI Taxonomy" id="1121015"/>
    <lineage>
        <taxon>Bacteria</taxon>
        <taxon>Pseudomonadati</taxon>
        <taxon>Pseudomonadota</taxon>
        <taxon>Gammaproteobacteria</taxon>
        <taxon>Lysobacterales</taxon>
        <taxon>Lysobacteraceae</taxon>
        <taxon>Arenimonas</taxon>
    </lineage>
</organism>
<feature type="domain" description="Activator of Hsp90 ATPase homologue 1/2-like C-terminal" evidence="2">
    <location>
        <begin position="6"/>
        <end position="136"/>
    </location>
</feature>
<accession>A0A091AQP2</accession>
<dbReference type="PATRIC" id="fig|1121015.4.peg.2780"/>
<gene>
    <name evidence="3" type="ORF">N789_05550</name>
</gene>
<dbReference type="CDD" id="cd08893">
    <property type="entry name" value="SRPBCC_CalC_Aha1-like_GntR-HTH"/>
    <property type="match status" value="1"/>
</dbReference>
<evidence type="ECO:0000259" key="2">
    <source>
        <dbReference type="Pfam" id="PF08327"/>
    </source>
</evidence>
<dbReference type="SUPFAM" id="SSF55961">
    <property type="entry name" value="Bet v1-like"/>
    <property type="match status" value="1"/>
</dbReference>
<name>A0A091AQP2_9GAMM</name>
<reference evidence="3 4" key="1">
    <citation type="submission" date="2013-09" db="EMBL/GenBank/DDBJ databases">
        <title>Genome sequencing of Arenimonas oryziterrae.</title>
        <authorList>
            <person name="Chen F."/>
            <person name="Wang G."/>
        </authorList>
    </citation>
    <scope>NUCLEOTIDE SEQUENCE [LARGE SCALE GENOMIC DNA]</scope>
    <source>
        <strain evidence="3 4">YC6267</strain>
    </source>
</reference>
<evidence type="ECO:0000256" key="1">
    <source>
        <dbReference type="ARBA" id="ARBA00006817"/>
    </source>
</evidence>
<keyword evidence="4" id="KW-1185">Reference proteome</keyword>
<protein>
    <recommendedName>
        <fullName evidence="2">Activator of Hsp90 ATPase homologue 1/2-like C-terminal domain-containing protein</fullName>
    </recommendedName>
</protein>
<dbReference type="Proteomes" id="UP000029385">
    <property type="component" value="Unassembled WGS sequence"/>
</dbReference>
<evidence type="ECO:0000313" key="4">
    <source>
        <dbReference type="Proteomes" id="UP000029385"/>
    </source>
</evidence>
<proteinExistence type="inferred from homology"/>
<dbReference type="STRING" id="1121015.GCA_000420545_00382"/>